<evidence type="ECO:0000259" key="4">
    <source>
        <dbReference type="Pfam" id="PF03816"/>
    </source>
</evidence>
<evidence type="ECO:0000313" key="6">
    <source>
        <dbReference type="Proteomes" id="UP000011666"/>
    </source>
</evidence>
<dbReference type="RefSeq" id="WP_007622339.1">
    <property type="nucleotide sequence ID" value="NZ_BANX01000023.1"/>
</dbReference>
<dbReference type="STRING" id="1223545.GS4_23_01540"/>
<comment type="caution">
    <text evidence="5">The sequence shown here is derived from an EMBL/GenBank/DDBJ whole genome shotgun (WGS) entry which is preliminary data.</text>
</comment>
<dbReference type="InterPro" id="IPR004474">
    <property type="entry name" value="LytR_CpsA_psr"/>
</dbReference>
<evidence type="ECO:0000256" key="3">
    <source>
        <dbReference type="SAM" id="Phobius"/>
    </source>
</evidence>
<keyword evidence="3" id="KW-0812">Transmembrane</keyword>
<feature type="compositionally biased region" description="Gly residues" evidence="2">
    <location>
        <begin position="1"/>
        <end position="18"/>
    </location>
</feature>
<dbReference type="InterPro" id="IPR050922">
    <property type="entry name" value="LytR/CpsA/Psr_CW_biosynth"/>
</dbReference>
<proteinExistence type="inferred from homology"/>
<organism evidence="5 6">
    <name type="scientific">Gordonia soli NBRC 108243</name>
    <dbReference type="NCBI Taxonomy" id="1223545"/>
    <lineage>
        <taxon>Bacteria</taxon>
        <taxon>Bacillati</taxon>
        <taxon>Actinomycetota</taxon>
        <taxon>Actinomycetes</taxon>
        <taxon>Mycobacteriales</taxon>
        <taxon>Gordoniaceae</taxon>
        <taxon>Gordonia</taxon>
    </lineage>
</organism>
<feature type="region of interest" description="Disordered" evidence="2">
    <location>
        <begin position="1"/>
        <end position="82"/>
    </location>
</feature>
<dbReference type="PANTHER" id="PTHR33392">
    <property type="entry name" value="POLYISOPRENYL-TEICHOIC ACID--PEPTIDOGLYCAN TEICHOIC ACID TRANSFERASE TAGU"/>
    <property type="match status" value="1"/>
</dbReference>
<evidence type="ECO:0000256" key="2">
    <source>
        <dbReference type="SAM" id="MobiDB-lite"/>
    </source>
</evidence>
<reference evidence="5 6" key="1">
    <citation type="submission" date="2013-01" db="EMBL/GenBank/DDBJ databases">
        <title>Whole genome shotgun sequence of Gordonia soli NBRC 108243.</title>
        <authorList>
            <person name="Isaki-Nakamura S."/>
            <person name="Hosoyama A."/>
            <person name="Tsuchikane K."/>
            <person name="Ando Y."/>
            <person name="Baba S."/>
            <person name="Ohji S."/>
            <person name="Hamada M."/>
            <person name="Tamura T."/>
            <person name="Yamazoe A."/>
            <person name="Yamazaki S."/>
            <person name="Fujita N."/>
        </authorList>
    </citation>
    <scope>NUCLEOTIDE SEQUENCE [LARGE SCALE GENOMIC DNA]</scope>
    <source>
        <strain evidence="5 6">NBRC 108243</strain>
    </source>
</reference>
<feature type="transmembrane region" description="Helical" evidence="3">
    <location>
        <begin position="91"/>
        <end position="110"/>
    </location>
</feature>
<dbReference type="EMBL" id="BANX01000023">
    <property type="protein sequence ID" value="GAC69356.1"/>
    <property type="molecule type" value="Genomic_DNA"/>
</dbReference>
<dbReference type="eggNOG" id="COG1316">
    <property type="taxonomic scope" value="Bacteria"/>
</dbReference>
<accession>M0QM55</accession>
<dbReference type="AlphaFoldDB" id="M0QM55"/>
<protein>
    <submittedName>
        <fullName evidence="5">Putative LytR family regulatory protein</fullName>
    </submittedName>
</protein>
<dbReference type="NCBIfam" id="TIGR00350">
    <property type="entry name" value="lytR_cpsA_psr"/>
    <property type="match status" value="1"/>
</dbReference>
<feature type="domain" description="Cell envelope-related transcriptional attenuator" evidence="4">
    <location>
        <begin position="163"/>
        <end position="305"/>
    </location>
</feature>
<keyword evidence="6" id="KW-1185">Reference proteome</keyword>
<gene>
    <name evidence="5" type="ORF">GS4_23_01540</name>
</gene>
<keyword evidence="3" id="KW-0472">Membrane</keyword>
<dbReference type="Pfam" id="PF03816">
    <property type="entry name" value="LytR_cpsA_psr"/>
    <property type="match status" value="1"/>
</dbReference>
<evidence type="ECO:0000256" key="1">
    <source>
        <dbReference type="ARBA" id="ARBA00006068"/>
    </source>
</evidence>
<comment type="similarity">
    <text evidence="1">Belongs to the LytR/CpsA/Psr (LCP) family.</text>
</comment>
<dbReference type="Gene3D" id="3.40.630.190">
    <property type="entry name" value="LCP protein"/>
    <property type="match status" value="1"/>
</dbReference>
<feature type="non-terminal residue" evidence="5">
    <location>
        <position position="1"/>
    </location>
</feature>
<keyword evidence="3" id="KW-1133">Transmembrane helix</keyword>
<feature type="compositionally biased region" description="Basic and acidic residues" evidence="2">
    <location>
        <begin position="34"/>
        <end position="43"/>
    </location>
</feature>
<sequence>PAAAAGGAGAGVAAGAGAAGYAPTQRPEPMPGGREPRPAADPHRRTRPAGSPSPRERDSRGAPPRPPVPGRDQRGGTGRPRKRRRFRIGRILLAVLLLFIVASVGLVFYYDSKLNRIDALTAYSGRPADTPGTNWLIVGTDSRADLSAAQRRTLSTGDSDGARTDTIMLVHKPPSGRPMIISIPRDLYVPIPGQGSHKVNSAFTFGGPQLLVQTIEQFSKVRIDHYGEIGFGGFDTLVDSVGGIDMCLNQALVDPKAGLRLKAGCQHLDGRQALGLVRTRAFPNADLVRVVNQRKFLSALMSKATSPSVIANPFRLFPFVNGAVDSLTVDTDDHIWNLIGLAFALRDDPITTTTPTAGSEYTDDGDSLVVGDNTTQFFEHIRTGTKVPDSLLQNTGGVLN</sequence>
<dbReference type="PANTHER" id="PTHR33392:SF6">
    <property type="entry name" value="POLYISOPRENYL-TEICHOIC ACID--PEPTIDOGLYCAN TEICHOIC ACID TRANSFERASE TAGU"/>
    <property type="match status" value="1"/>
</dbReference>
<dbReference type="Proteomes" id="UP000011666">
    <property type="component" value="Unassembled WGS sequence"/>
</dbReference>
<evidence type="ECO:0000313" key="5">
    <source>
        <dbReference type="EMBL" id="GAC69356.1"/>
    </source>
</evidence>
<name>M0QM55_9ACTN</name>